<dbReference type="EMBL" id="JFHE01000002">
    <property type="protein sequence ID" value="KDR36947.1"/>
    <property type="molecule type" value="Genomic_DNA"/>
</dbReference>
<keyword evidence="1" id="KW-0732">Signal</keyword>
<gene>
    <name evidence="3" type="ORF">BG57_11365</name>
    <name evidence="2" type="ORF">GCM10010985_33260</name>
</gene>
<proteinExistence type="predicted"/>
<feature type="chain" id="PRO_5001664010" evidence="1">
    <location>
        <begin position="25"/>
        <end position="173"/>
    </location>
</feature>
<dbReference type="RefSeq" id="WP_052005611.1">
    <property type="nucleotide sequence ID" value="NZ_BMEG01000005.1"/>
</dbReference>
<dbReference type="eggNOG" id="ENOG5032YBM">
    <property type="taxonomic scope" value="Bacteria"/>
</dbReference>
<evidence type="ECO:0000313" key="5">
    <source>
        <dbReference type="Proteomes" id="UP000597138"/>
    </source>
</evidence>
<reference evidence="2" key="1">
    <citation type="journal article" date="2014" name="Int. J. Syst. Evol. Microbiol.">
        <title>Complete genome of a new Firmicutes species belonging to the dominant human colonic microbiota ('Ruminococcus bicirculans') reveals two chromosomes and a selective capacity to utilize plant glucans.</title>
        <authorList>
            <consortium name="NISC Comparative Sequencing Program"/>
            <person name="Wegmann U."/>
            <person name="Louis P."/>
            <person name="Goesmann A."/>
            <person name="Henrissat B."/>
            <person name="Duncan S.H."/>
            <person name="Flint H.J."/>
        </authorList>
    </citation>
    <scope>NUCLEOTIDE SEQUENCE</scope>
    <source>
        <strain evidence="2">CGMCC 1.11013</strain>
    </source>
</reference>
<reference evidence="5" key="3">
    <citation type="journal article" date="2019" name="Int. J. Syst. Evol. Microbiol.">
        <title>The Global Catalogue of Microorganisms (GCM) 10K type strain sequencing project: providing services to taxonomists for standard genome sequencing and annotation.</title>
        <authorList>
            <consortium name="The Broad Institute Genomics Platform"/>
            <consortium name="The Broad Institute Genome Sequencing Center for Infectious Disease"/>
            <person name="Wu L."/>
            <person name="Ma J."/>
        </authorList>
    </citation>
    <scope>NUCLEOTIDE SEQUENCE [LARGE SCALE GENOMIC DNA]</scope>
    <source>
        <strain evidence="5">CGMCC 1.11013</strain>
    </source>
</reference>
<feature type="signal peptide" evidence="1">
    <location>
        <begin position="1"/>
        <end position="24"/>
    </location>
</feature>
<dbReference type="InterPro" id="IPR025293">
    <property type="entry name" value="YfiR/HmsC-like"/>
</dbReference>
<reference evidence="2" key="4">
    <citation type="submission" date="2024-05" db="EMBL/GenBank/DDBJ databases">
        <authorList>
            <person name="Sun Q."/>
            <person name="Zhou Y."/>
        </authorList>
    </citation>
    <scope>NUCLEOTIDE SEQUENCE</scope>
    <source>
        <strain evidence="2">CGMCC 1.11013</strain>
    </source>
</reference>
<dbReference type="OrthoDB" id="8527941at2"/>
<comment type="caution">
    <text evidence="3">The sequence shown here is derived from an EMBL/GenBank/DDBJ whole genome shotgun (WGS) entry which is preliminary data.</text>
</comment>
<dbReference type="STRING" id="1071679.BG57_11365"/>
<evidence type="ECO:0000256" key="1">
    <source>
        <dbReference type="SAM" id="SignalP"/>
    </source>
</evidence>
<evidence type="ECO:0000313" key="2">
    <source>
        <dbReference type="EMBL" id="GGD76057.1"/>
    </source>
</evidence>
<organism evidence="3 4">
    <name type="scientific">Caballeronia grimmiae</name>
    <dbReference type="NCBI Taxonomy" id="1071679"/>
    <lineage>
        <taxon>Bacteria</taxon>
        <taxon>Pseudomonadati</taxon>
        <taxon>Pseudomonadota</taxon>
        <taxon>Betaproteobacteria</taxon>
        <taxon>Burkholderiales</taxon>
        <taxon>Burkholderiaceae</taxon>
        <taxon>Caballeronia</taxon>
    </lineage>
</organism>
<name>A0A069P8U6_9BURK</name>
<dbReference type="Proteomes" id="UP000027439">
    <property type="component" value="Unassembled WGS sequence"/>
</dbReference>
<protein>
    <submittedName>
        <fullName evidence="3">Membrane protein</fullName>
    </submittedName>
</protein>
<dbReference type="Proteomes" id="UP000597138">
    <property type="component" value="Unassembled WGS sequence"/>
</dbReference>
<sequence length="173" mass="18738">MSLRRCLALCLFTAGGAGAWCAHAQTDLRRLESAYIFNFTQFTQWPADRMGNAELRVCASARSPLREALAALNGRAVGARVWRFTSLADRPLADCDVLAIAGNDGTSGEIRNAFASDDALLIIAGVGAITHGEAVIALVAEDDHLRFEINNGEATRRKLVLSSKLLRLARRLK</sequence>
<dbReference type="Pfam" id="PF13689">
    <property type="entry name" value="DUF4154"/>
    <property type="match status" value="1"/>
</dbReference>
<keyword evidence="5" id="KW-1185">Reference proteome</keyword>
<dbReference type="AlphaFoldDB" id="A0A069P8U6"/>
<reference evidence="3 4" key="2">
    <citation type="submission" date="2014-03" db="EMBL/GenBank/DDBJ databases">
        <title>Draft Genome Sequences of Four Burkholderia Strains.</title>
        <authorList>
            <person name="Liu X.Y."/>
            <person name="Li C.X."/>
            <person name="Xu J.H."/>
        </authorList>
    </citation>
    <scope>NUCLEOTIDE SEQUENCE [LARGE SCALE GENOMIC DNA]</scope>
    <source>
        <strain evidence="3 4">R27</strain>
    </source>
</reference>
<evidence type="ECO:0000313" key="4">
    <source>
        <dbReference type="Proteomes" id="UP000027439"/>
    </source>
</evidence>
<evidence type="ECO:0000313" key="3">
    <source>
        <dbReference type="EMBL" id="KDR36947.1"/>
    </source>
</evidence>
<dbReference type="EMBL" id="BMEG01000005">
    <property type="protein sequence ID" value="GGD76057.1"/>
    <property type="molecule type" value="Genomic_DNA"/>
</dbReference>
<accession>A0A069P8U6</accession>